<dbReference type="AlphaFoldDB" id="A0AAQ3MFW8"/>
<accession>A0AAQ3MFW8</accession>
<feature type="compositionally biased region" description="Basic and acidic residues" evidence="1">
    <location>
        <begin position="121"/>
        <end position="138"/>
    </location>
</feature>
<gene>
    <name evidence="2" type="ORF">V8G54_035477</name>
</gene>
<sequence length="177" mass="19950">MSILCSKHLPVFNLIVSSHPGLCNKSCLIGINMMNWSRRNSKQYSRGSQHSVISGSRGRCVRGEVRKMTLASGRSGEEVKKMSPASSRSGEVRSGRSQENDFRKPRLTQEVRKMTPVAGRSGEDNRGRCVRGEVRKMTSEYPAQRRKSGKLPQVDRGRCVREEVRKMTSENLPKVRT</sequence>
<proteinExistence type="predicted"/>
<evidence type="ECO:0000313" key="3">
    <source>
        <dbReference type="Proteomes" id="UP001374535"/>
    </source>
</evidence>
<dbReference type="Proteomes" id="UP001374535">
    <property type="component" value="Chromosome 11"/>
</dbReference>
<feature type="region of interest" description="Disordered" evidence="1">
    <location>
        <begin position="68"/>
        <end position="157"/>
    </location>
</feature>
<dbReference type="EMBL" id="CP144690">
    <property type="protein sequence ID" value="WVY89963.1"/>
    <property type="molecule type" value="Genomic_DNA"/>
</dbReference>
<evidence type="ECO:0000313" key="2">
    <source>
        <dbReference type="EMBL" id="WVY89963.1"/>
    </source>
</evidence>
<reference evidence="2 3" key="1">
    <citation type="journal article" date="2023" name="Life. Sci Alliance">
        <title>Evolutionary insights into 3D genome organization and epigenetic landscape of Vigna mungo.</title>
        <authorList>
            <person name="Junaid A."/>
            <person name="Singh B."/>
            <person name="Bhatia S."/>
        </authorList>
    </citation>
    <scope>NUCLEOTIDE SEQUENCE [LARGE SCALE GENOMIC DNA]</scope>
    <source>
        <strain evidence="2">Urdbean</strain>
    </source>
</reference>
<evidence type="ECO:0000256" key="1">
    <source>
        <dbReference type="SAM" id="MobiDB-lite"/>
    </source>
</evidence>
<feature type="compositionally biased region" description="Basic and acidic residues" evidence="1">
    <location>
        <begin position="90"/>
        <end position="113"/>
    </location>
</feature>
<name>A0AAQ3MFW8_VIGMU</name>
<organism evidence="2 3">
    <name type="scientific">Vigna mungo</name>
    <name type="common">Black gram</name>
    <name type="synonym">Phaseolus mungo</name>
    <dbReference type="NCBI Taxonomy" id="3915"/>
    <lineage>
        <taxon>Eukaryota</taxon>
        <taxon>Viridiplantae</taxon>
        <taxon>Streptophyta</taxon>
        <taxon>Embryophyta</taxon>
        <taxon>Tracheophyta</taxon>
        <taxon>Spermatophyta</taxon>
        <taxon>Magnoliopsida</taxon>
        <taxon>eudicotyledons</taxon>
        <taxon>Gunneridae</taxon>
        <taxon>Pentapetalae</taxon>
        <taxon>rosids</taxon>
        <taxon>fabids</taxon>
        <taxon>Fabales</taxon>
        <taxon>Fabaceae</taxon>
        <taxon>Papilionoideae</taxon>
        <taxon>50 kb inversion clade</taxon>
        <taxon>NPAAA clade</taxon>
        <taxon>indigoferoid/millettioid clade</taxon>
        <taxon>Phaseoleae</taxon>
        <taxon>Vigna</taxon>
    </lineage>
</organism>
<keyword evidence="3" id="KW-1185">Reference proteome</keyword>
<protein>
    <submittedName>
        <fullName evidence="2">Uncharacterized protein</fullName>
    </submittedName>
</protein>